<protein>
    <recommendedName>
        <fullName evidence="4">MORN repeat-containing protein 3</fullName>
    </recommendedName>
</protein>
<evidence type="ECO:0000256" key="5">
    <source>
        <dbReference type="ARBA" id="ARBA00045851"/>
    </source>
</evidence>
<dbReference type="AlphaFoldDB" id="A0A2R6X6I5"/>
<evidence type="ECO:0000313" key="7">
    <source>
        <dbReference type="Proteomes" id="UP000244005"/>
    </source>
</evidence>
<keyword evidence="2" id="KW-0677">Repeat</keyword>
<dbReference type="Proteomes" id="UP000244005">
    <property type="component" value="Unassembled WGS sequence"/>
</dbReference>
<evidence type="ECO:0000256" key="2">
    <source>
        <dbReference type="ARBA" id="ARBA00022737"/>
    </source>
</evidence>
<dbReference type="EMBL" id="KZ772705">
    <property type="protein sequence ID" value="PTQ41718.1"/>
    <property type="molecule type" value="Genomic_DNA"/>
</dbReference>
<evidence type="ECO:0000256" key="3">
    <source>
        <dbReference type="ARBA" id="ARBA00023329"/>
    </source>
</evidence>
<comment type="subcellular location">
    <subcellularLocation>
        <location evidence="1">Cytoplasmic vesicle</location>
        <location evidence="1">Secretory vesicle</location>
        <location evidence="1">Acrosome</location>
    </subcellularLocation>
</comment>
<reference evidence="7" key="1">
    <citation type="journal article" date="2017" name="Cell">
        <title>Insights into land plant evolution garnered from the Marchantia polymorpha genome.</title>
        <authorList>
            <person name="Bowman J.L."/>
            <person name="Kohchi T."/>
            <person name="Yamato K.T."/>
            <person name="Jenkins J."/>
            <person name="Shu S."/>
            <person name="Ishizaki K."/>
            <person name="Yamaoka S."/>
            <person name="Nishihama R."/>
            <person name="Nakamura Y."/>
            <person name="Berger F."/>
            <person name="Adam C."/>
            <person name="Aki S.S."/>
            <person name="Althoff F."/>
            <person name="Araki T."/>
            <person name="Arteaga-Vazquez M.A."/>
            <person name="Balasubrmanian S."/>
            <person name="Barry K."/>
            <person name="Bauer D."/>
            <person name="Boehm C.R."/>
            <person name="Briginshaw L."/>
            <person name="Caballero-Perez J."/>
            <person name="Catarino B."/>
            <person name="Chen F."/>
            <person name="Chiyoda S."/>
            <person name="Chovatia M."/>
            <person name="Davies K.M."/>
            <person name="Delmans M."/>
            <person name="Demura T."/>
            <person name="Dierschke T."/>
            <person name="Dolan L."/>
            <person name="Dorantes-Acosta A.E."/>
            <person name="Eklund D.M."/>
            <person name="Florent S.N."/>
            <person name="Flores-Sandoval E."/>
            <person name="Fujiyama A."/>
            <person name="Fukuzawa H."/>
            <person name="Galik B."/>
            <person name="Grimanelli D."/>
            <person name="Grimwood J."/>
            <person name="Grossniklaus U."/>
            <person name="Hamada T."/>
            <person name="Haseloff J."/>
            <person name="Hetherington A.J."/>
            <person name="Higo A."/>
            <person name="Hirakawa Y."/>
            <person name="Hundley H.N."/>
            <person name="Ikeda Y."/>
            <person name="Inoue K."/>
            <person name="Inoue S.I."/>
            <person name="Ishida S."/>
            <person name="Jia Q."/>
            <person name="Kakita M."/>
            <person name="Kanazawa T."/>
            <person name="Kawai Y."/>
            <person name="Kawashima T."/>
            <person name="Kennedy M."/>
            <person name="Kinose K."/>
            <person name="Kinoshita T."/>
            <person name="Kohara Y."/>
            <person name="Koide E."/>
            <person name="Komatsu K."/>
            <person name="Kopischke S."/>
            <person name="Kubo M."/>
            <person name="Kyozuka J."/>
            <person name="Lagercrantz U."/>
            <person name="Lin S.S."/>
            <person name="Lindquist E."/>
            <person name="Lipzen A.M."/>
            <person name="Lu C.W."/>
            <person name="De Luna E."/>
            <person name="Martienssen R.A."/>
            <person name="Minamino N."/>
            <person name="Mizutani M."/>
            <person name="Mizutani M."/>
            <person name="Mochizuki N."/>
            <person name="Monte I."/>
            <person name="Mosher R."/>
            <person name="Nagasaki H."/>
            <person name="Nakagami H."/>
            <person name="Naramoto S."/>
            <person name="Nishitani K."/>
            <person name="Ohtani M."/>
            <person name="Okamoto T."/>
            <person name="Okumura M."/>
            <person name="Phillips J."/>
            <person name="Pollak B."/>
            <person name="Reinders A."/>
            <person name="Rovekamp M."/>
            <person name="Sano R."/>
            <person name="Sawa S."/>
            <person name="Schmid M.W."/>
            <person name="Shirakawa M."/>
            <person name="Solano R."/>
            <person name="Spunde A."/>
            <person name="Suetsugu N."/>
            <person name="Sugano S."/>
            <person name="Sugiyama A."/>
            <person name="Sun R."/>
            <person name="Suzuki Y."/>
            <person name="Takenaka M."/>
            <person name="Takezawa D."/>
            <person name="Tomogane H."/>
            <person name="Tsuzuki M."/>
            <person name="Ueda T."/>
            <person name="Umeda M."/>
            <person name="Ward J.M."/>
            <person name="Watanabe Y."/>
            <person name="Yazaki K."/>
            <person name="Yokoyama R."/>
            <person name="Yoshitake Y."/>
            <person name="Yotsui I."/>
            <person name="Zachgo S."/>
            <person name="Schmutz J."/>
        </authorList>
    </citation>
    <scope>NUCLEOTIDE SEQUENCE [LARGE SCALE GENOMIC DNA]</scope>
    <source>
        <strain evidence="7">Tak-1</strain>
    </source>
</reference>
<dbReference type="GO" id="GO:0016020">
    <property type="term" value="C:membrane"/>
    <property type="evidence" value="ECO:0007669"/>
    <property type="project" value="UniProtKB-ARBA"/>
</dbReference>
<keyword evidence="7" id="KW-1185">Reference proteome</keyword>
<dbReference type="InterPro" id="IPR052472">
    <property type="entry name" value="MORN3"/>
</dbReference>
<dbReference type="SMART" id="SM00698">
    <property type="entry name" value="MORN"/>
    <property type="match status" value="6"/>
</dbReference>
<organism evidence="6 7">
    <name type="scientific">Marchantia polymorpha</name>
    <name type="common">Common liverwort</name>
    <name type="synonym">Marchantia aquatica</name>
    <dbReference type="NCBI Taxonomy" id="3197"/>
    <lineage>
        <taxon>Eukaryota</taxon>
        <taxon>Viridiplantae</taxon>
        <taxon>Streptophyta</taxon>
        <taxon>Embryophyta</taxon>
        <taxon>Marchantiophyta</taxon>
        <taxon>Marchantiopsida</taxon>
        <taxon>Marchantiidae</taxon>
        <taxon>Marchantiales</taxon>
        <taxon>Marchantiaceae</taxon>
        <taxon>Marchantia</taxon>
    </lineage>
</organism>
<name>A0A2R6X6I5_MARPO</name>
<dbReference type="Pfam" id="PF02493">
    <property type="entry name" value="MORN"/>
    <property type="match status" value="6"/>
</dbReference>
<dbReference type="GO" id="GO:0001669">
    <property type="term" value="C:acrosomal vesicle"/>
    <property type="evidence" value="ECO:0007669"/>
    <property type="project" value="UniProtKB-SubCell"/>
</dbReference>
<gene>
    <name evidence="6" type="ORF">MARPO_0033s0114</name>
</gene>
<evidence type="ECO:0000313" key="6">
    <source>
        <dbReference type="EMBL" id="PTQ41718.1"/>
    </source>
</evidence>
<dbReference type="OrthoDB" id="270720at2759"/>
<keyword evidence="3" id="KW-0968">Cytoplasmic vesicle</keyword>
<evidence type="ECO:0000256" key="4">
    <source>
        <dbReference type="ARBA" id="ARBA00039854"/>
    </source>
</evidence>
<accession>A0A2R6X6I5</accession>
<comment type="function">
    <text evidence="5">Assembles a suppression complex (suppresome) by tethering SIRT1 and MDM2 to regulate composite modifications of p53/TP53. Confers both deacetylation-mediated functional inactivation, by SIRT1, and ubiquitination-dependent degradation, by MDM2, of p53/TP53, promoting a proliferative and cell survival behaviors. May play a role in the regulation of spermatogenesis.</text>
</comment>
<proteinExistence type="predicted"/>
<dbReference type="PANTHER" id="PTHR46511:SF1">
    <property type="entry name" value="MORN REPEAT-CONTAINING PROTEIN 3"/>
    <property type="match status" value="1"/>
</dbReference>
<dbReference type="InterPro" id="IPR003409">
    <property type="entry name" value="MORN"/>
</dbReference>
<dbReference type="OMA" id="CGIMIDF"/>
<dbReference type="Gene3D" id="2.20.110.10">
    <property type="entry name" value="Histone H3 K4-specific methyltransferase SET7/9 N-terminal domain"/>
    <property type="match status" value="2"/>
</dbReference>
<dbReference type="SUPFAM" id="SSF82185">
    <property type="entry name" value="Histone H3 K4-specific methyltransferase SET7/9 N-terminal domain"/>
    <property type="match status" value="1"/>
</dbReference>
<evidence type="ECO:0000256" key="1">
    <source>
        <dbReference type="ARBA" id="ARBA00004218"/>
    </source>
</evidence>
<dbReference type="PANTHER" id="PTHR46511">
    <property type="entry name" value="MORN REPEAT-CONTAINING PROTEIN 3"/>
    <property type="match status" value="1"/>
</dbReference>
<sequence>MDSASPQLIWPGANQQFPGEKLSEFKDRISKKEGYRPCVFFVTGDLYKGEWSNNKRDGRGIHFYKSGNRYEGEFKNGKREGLGTFWVIDGNRYRPTYRGHWKNNLWHGPGLLFGLCGERYDGYFEKGKRSGLGKQIYRHWESEKEVYHVYYGEWANDKRNGVGTLTLVNGNVYQGHWIDDLKHGLGVFYYKDKESKYEGLWKDDVPVCGTYSRNVRFDDDEDKLPLPMLEMANFQKLVGDLISDAWNAPPQSTL</sequence>